<dbReference type="CDD" id="cd00207">
    <property type="entry name" value="fer2"/>
    <property type="match status" value="1"/>
</dbReference>
<dbReference type="InterPro" id="IPR001041">
    <property type="entry name" value="2Fe-2S_ferredoxin-type"/>
</dbReference>
<accession>A0A839K2E9</accession>
<dbReference type="Pfam" id="PF17651">
    <property type="entry name" value="Raco_middle"/>
    <property type="match status" value="1"/>
</dbReference>
<dbReference type="SUPFAM" id="SSF54292">
    <property type="entry name" value="2Fe-2S ferredoxin-like"/>
    <property type="match status" value="1"/>
</dbReference>
<dbReference type="InterPro" id="IPR041414">
    <property type="entry name" value="Raco-like_middle"/>
</dbReference>
<dbReference type="InterPro" id="IPR042259">
    <property type="entry name" value="Raco-like_middle_sf"/>
</dbReference>
<dbReference type="InterPro" id="IPR027980">
    <property type="entry name" value="RACo_C"/>
</dbReference>
<dbReference type="Pfam" id="PF14574">
    <property type="entry name" value="RACo_C_ter"/>
    <property type="match status" value="1"/>
</dbReference>
<dbReference type="Pfam" id="PF00111">
    <property type="entry name" value="Fer2"/>
    <property type="match status" value="1"/>
</dbReference>
<reference evidence="2 3" key="1">
    <citation type="submission" date="2020-07" db="EMBL/GenBank/DDBJ databases">
        <title>Characterization and genome sequencing of isolate MD1, a novel member within the family Lachnospiraceae.</title>
        <authorList>
            <person name="Rettenmaier R."/>
            <person name="Di Bello L."/>
            <person name="Zinser C."/>
            <person name="Scheitz K."/>
            <person name="Liebl W."/>
            <person name="Zverlov V."/>
        </authorList>
    </citation>
    <scope>NUCLEOTIDE SEQUENCE [LARGE SCALE GENOMIC DNA]</scope>
    <source>
        <strain evidence="2 3">MD1</strain>
    </source>
</reference>
<dbReference type="SUPFAM" id="SSF53067">
    <property type="entry name" value="Actin-like ATPase domain"/>
    <property type="match status" value="1"/>
</dbReference>
<gene>
    <name evidence="2" type="ORF">H0486_13025</name>
</gene>
<protein>
    <submittedName>
        <fullName evidence="2">DUF4445 domain-containing protein</fullName>
    </submittedName>
</protein>
<organism evidence="2 3">
    <name type="scientific">Variimorphobacter saccharofermentans</name>
    <dbReference type="NCBI Taxonomy" id="2755051"/>
    <lineage>
        <taxon>Bacteria</taxon>
        <taxon>Bacillati</taxon>
        <taxon>Bacillota</taxon>
        <taxon>Clostridia</taxon>
        <taxon>Lachnospirales</taxon>
        <taxon>Lachnospiraceae</taxon>
        <taxon>Variimorphobacter</taxon>
    </lineage>
</organism>
<dbReference type="Gene3D" id="3.10.20.30">
    <property type="match status" value="1"/>
</dbReference>
<evidence type="ECO:0000313" key="2">
    <source>
        <dbReference type="EMBL" id="MBB2183796.1"/>
    </source>
</evidence>
<dbReference type="EMBL" id="JACEGA010000001">
    <property type="protein sequence ID" value="MBB2183796.1"/>
    <property type="molecule type" value="Genomic_DNA"/>
</dbReference>
<dbReference type="AlphaFoldDB" id="A0A839K2E9"/>
<dbReference type="PROSITE" id="PS51085">
    <property type="entry name" value="2FE2S_FER_2"/>
    <property type="match status" value="1"/>
</dbReference>
<dbReference type="GO" id="GO:0051536">
    <property type="term" value="F:iron-sulfur cluster binding"/>
    <property type="evidence" value="ECO:0007669"/>
    <property type="project" value="InterPro"/>
</dbReference>
<dbReference type="Proteomes" id="UP000574276">
    <property type="component" value="Unassembled WGS sequence"/>
</dbReference>
<evidence type="ECO:0000313" key="3">
    <source>
        <dbReference type="Proteomes" id="UP000574276"/>
    </source>
</evidence>
<dbReference type="InterPro" id="IPR043129">
    <property type="entry name" value="ATPase_NBD"/>
</dbReference>
<dbReference type="InterPro" id="IPR012675">
    <property type="entry name" value="Beta-grasp_dom_sf"/>
</dbReference>
<evidence type="ECO:0000259" key="1">
    <source>
        <dbReference type="PROSITE" id="PS51085"/>
    </source>
</evidence>
<name>A0A839K2E9_9FIRM</name>
<dbReference type="PANTHER" id="PTHR42895:SF2">
    <property type="entry name" value="IRON-SULFUR CLUSTER PROTEIN"/>
    <property type="match status" value="1"/>
</dbReference>
<feature type="domain" description="2Fe-2S ferredoxin-type" evidence="1">
    <location>
        <begin position="6"/>
        <end position="100"/>
    </location>
</feature>
<dbReference type="Gene3D" id="3.30.420.480">
    <property type="entry name" value="Domain of unknown function (DUF4445)"/>
    <property type="match status" value="1"/>
</dbReference>
<comment type="caution">
    <text evidence="2">The sequence shown here is derived from an EMBL/GenBank/DDBJ whole genome shotgun (WGS) entry which is preliminary data.</text>
</comment>
<proteinExistence type="predicted"/>
<sequence>MSRMIHRINVILQNDEIRMIEAEDNETILNAMARHGIFYPSACGGRGTCGKCKVMVLEGNIIATPEDYRSFTEQELQQAYRLSCKAKVKGELTIKLLAPEETGMEVLSNSMRKVRSVLNPLQYYIAIDLGTTTIVVTLIDSVGNNLATFTSINPQRSYGADVISRINISNKGKKHELMEMIRKTIRDGILAVIQKAVVEAGKVKRVAIAGNTTMVHLYMGYSCTGLGTYPFQPVNIGFIEDSLEGIDAIPVTLLPGITTFVGGDIVSGLAVCGFHRKEEPCLLIDLGTNGEMALGNKDKILVTSTAVGPAFEGGNLSCGTGSIPGAISHMNIKGNEISYETIGNKPPIGICGTGVIEIISELLRVGIIDETGLLTDAYFEQGYTITEDIKVTQKDIRELQLAKAAVRAGVEILASNYGITLDHISTVYLAGGFGFHLDIDKAVHIGLLPPELKENIKVIGNSSLSGAISYLTEPNMKEAMQHIVSVSGEIHLSNEPDFNELYLQYMSFDNE</sequence>
<dbReference type="InterPro" id="IPR036010">
    <property type="entry name" value="2Fe-2S_ferredoxin-like_sf"/>
</dbReference>
<dbReference type="PANTHER" id="PTHR42895">
    <property type="entry name" value="IRON-SULFUR CLUSTER-BINDING PROTEIN-RELATED"/>
    <property type="match status" value="1"/>
</dbReference>
<keyword evidence="3" id="KW-1185">Reference proteome</keyword>
<dbReference type="InterPro" id="IPR052911">
    <property type="entry name" value="Corrinoid_activation_enz"/>
</dbReference>